<keyword evidence="2 4" id="KW-0238">DNA-binding</keyword>
<reference evidence="6 7" key="1">
    <citation type="submission" date="2018-08" db="EMBL/GenBank/DDBJ databases">
        <title>Complete genome sequence of JP2-74.</title>
        <authorList>
            <person name="Wu L."/>
        </authorList>
    </citation>
    <scope>NUCLEOTIDE SEQUENCE [LARGE SCALE GENOMIC DNA]</scope>
    <source>
        <strain evidence="6 7">JP2-74</strain>
    </source>
</reference>
<feature type="DNA-binding region" description="H-T-H motif" evidence="4">
    <location>
        <begin position="29"/>
        <end position="48"/>
    </location>
</feature>
<feature type="domain" description="HTH tetR-type" evidence="5">
    <location>
        <begin position="6"/>
        <end position="66"/>
    </location>
</feature>
<dbReference type="PROSITE" id="PS50977">
    <property type="entry name" value="HTH_TETR_2"/>
    <property type="match status" value="1"/>
</dbReference>
<dbReference type="PANTHER" id="PTHR47506:SF6">
    <property type="entry name" value="HTH-TYPE TRANSCRIPTIONAL REPRESSOR NEMR"/>
    <property type="match status" value="1"/>
</dbReference>
<dbReference type="Gene3D" id="1.10.357.10">
    <property type="entry name" value="Tetracycline Repressor, domain 2"/>
    <property type="match status" value="1"/>
</dbReference>
<keyword evidence="7" id="KW-1185">Reference proteome</keyword>
<dbReference type="PRINTS" id="PR00455">
    <property type="entry name" value="HTHTETR"/>
</dbReference>
<name>A0AAD0RTV5_9NEIS</name>
<accession>A0AAD0RTV5</accession>
<dbReference type="SUPFAM" id="SSF46689">
    <property type="entry name" value="Homeodomain-like"/>
    <property type="match status" value="1"/>
</dbReference>
<protein>
    <submittedName>
        <fullName evidence="6">TetR/AcrR family transcriptional regulator</fullName>
    </submittedName>
</protein>
<evidence type="ECO:0000256" key="2">
    <source>
        <dbReference type="ARBA" id="ARBA00023125"/>
    </source>
</evidence>
<dbReference type="Pfam" id="PF17937">
    <property type="entry name" value="TetR_C_28"/>
    <property type="match status" value="1"/>
</dbReference>
<dbReference type="InterPro" id="IPR041479">
    <property type="entry name" value="TetR_CgmR_C"/>
</dbReference>
<sequence>MGKPRSIDRNQVLDAAEEIIERNGAAALTIDAVAKAVGISKGGVQSCFGAKHNLVNAMLERWGKHYDACFEKTAGAAAEQLSSVEQVKTHVRITATEEALIARAACHLSAMLESKDQKDWVRAWHAERLGKLDVATEEGRRARVAYLAVEGAFMLRYFGLAEMSEQEWRDAFHDIEQLAGG</sequence>
<gene>
    <name evidence="6" type="ORF">D1345_12575</name>
</gene>
<keyword evidence="1" id="KW-0805">Transcription regulation</keyword>
<organism evidence="6 7">
    <name type="scientific">Chromobacterium rhizoryzae</name>
    <dbReference type="NCBI Taxonomy" id="1778675"/>
    <lineage>
        <taxon>Bacteria</taxon>
        <taxon>Pseudomonadati</taxon>
        <taxon>Pseudomonadota</taxon>
        <taxon>Betaproteobacteria</taxon>
        <taxon>Neisseriales</taxon>
        <taxon>Chromobacteriaceae</taxon>
        <taxon>Chromobacterium</taxon>
    </lineage>
</organism>
<dbReference type="RefSeq" id="WP_118267896.1">
    <property type="nucleotide sequence ID" value="NZ_CP031968.1"/>
</dbReference>
<evidence type="ECO:0000256" key="3">
    <source>
        <dbReference type="ARBA" id="ARBA00023163"/>
    </source>
</evidence>
<evidence type="ECO:0000313" key="7">
    <source>
        <dbReference type="Proteomes" id="UP000259465"/>
    </source>
</evidence>
<proteinExistence type="predicted"/>
<evidence type="ECO:0000256" key="4">
    <source>
        <dbReference type="PROSITE-ProRule" id="PRU00335"/>
    </source>
</evidence>
<evidence type="ECO:0000256" key="1">
    <source>
        <dbReference type="ARBA" id="ARBA00023015"/>
    </source>
</evidence>
<evidence type="ECO:0000259" key="5">
    <source>
        <dbReference type="PROSITE" id="PS50977"/>
    </source>
</evidence>
<evidence type="ECO:0000313" key="6">
    <source>
        <dbReference type="EMBL" id="AXT46981.1"/>
    </source>
</evidence>
<dbReference type="PANTHER" id="PTHR47506">
    <property type="entry name" value="TRANSCRIPTIONAL REGULATORY PROTEIN"/>
    <property type="match status" value="1"/>
</dbReference>
<dbReference type="InterPro" id="IPR001647">
    <property type="entry name" value="HTH_TetR"/>
</dbReference>
<dbReference type="EMBL" id="CP031968">
    <property type="protein sequence ID" value="AXT46981.1"/>
    <property type="molecule type" value="Genomic_DNA"/>
</dbReference>
<dbReference type="Proteomes" id="UP000259465">
    <property type="component" value="Chromosome"/>
</dbReference>
<dbReference type="Pfam" id="PF00440">
    <property type="entry name" value="TetR_N"/>
    <property type="match status" value="1"/>
</dbReference>
<dbReference type="GO" id="GO:0003677">
    <property type="term" value="F:DNA binding"/>
    <property type="evidence" value="ECO:0007669"/>
    <property type="project" value="UniProtKB-UniRule"/>
</dbReference>
<keyword evidence="3" id="KW-0804">Transcription</keyword>
<dbReference type="KEGG" id="crz:D1345_12575"/>
<dbReference type="InterPro" id="IPR009057">
    <property type="entry name" value="Homeodomain-like_sf"/>
</dbReference>
<dbReference type="AlphaFoldDB" id="A0AAD0RTV5"/>